<dbReference type="PANTHER" id="PTHR30244">
    <property type="entry name" value="TRANSAMINASE"/>
    <property type="match status" value="1"/>
</dbReference>
<dbReference type="PANTHER" id="PTHR30244:SF34">
    <property type="entry name" value="DTDP-4-AMINO-4,6-DIDEOXYGALACTOSE TRANSAMINASE"/>
    <property type="match status" value="1"/>
</dbReference>
<keyword evidence="1" id="KW-0808">Transferase</keyword>
<dbReference type="AlphaFoldDB" id="A0A2H0X987"/>
<dbReference type="InterPro" id="IPR000653">
    <property type="entry name" value="DegT/StrS_aminotransferase"/>
</dbReference>
<dbReference type="Proteomes" id="UP000231098">
    <property type="component" value="Unassembled WGS sequence"/>
</dbReference>
<name>A0A2H0X987_UNCKA</name>
<gene>
    <name evidence="1" type="ORF">COT51_02550</name>
</gene>
<reference evidence="2" key="1">
    <citation type="submission" date="2017-09" db="EMBL/GenBank/DDBJ databases">
        <title>Depth-based differentiation of microbial function through sediment-hosted aquifers and enrichment of novel symbionts in the deep terrestrial subsurface.</title>
        <authorList>
            <person name="Probst A.J."/>
            <person name="Ladd B."/>
            <person name="Jarett J.K."/>
            <person name="Geller-Mcgrath D.E."/>
            <person name="Sieber C.M.K."/>
            <person name="Emerson J.B."/>
            <person name="Anantharaman K."/>
            <person name="Thomas B.C."/>
            <person name="Malmstrom R."/>
            <person name="Stieglmeier M."/>
            <person name="Klingl A."/>
            <person name="Woyke T."/>
            <person name="Ryan C.M."/>
            <person name="Banfield J.F."/>
        </authorList>
    </citation>
    <scope>NUCLEOTIDE SEQUENCE [LARGE SCALE GENOMIC DNA]</scope>
</reference>
<keyword evidence="1" id="KW-0032">Aminotransferase</keyword>
<dbReference type="GO" id="GO:0000271">
    <property type="term" value="P:polysaccharide biosynthetic process"/>
    <property type="evidence" value="ECO:0007669"/>
    <property type="project" value="TreeGrafter"/>
</dbReference>
<evidence type="ECO:0000313" key="2">
    <source>
        <dbReference type="Proteomes" id="UP000231098"/>
    </source>
</evidence>
<dbReference type="Gene3D" id="3.40.640.10">
    <property type="entry name" value="Type I PLP-dependent aspartate aminotransferase-like (Major domain)"/>
    <property type="match status" value="1"/>
</dbReference>
<comment type="caution">
    <text evidence="1">The sequence shown here is derived from an EMBL/GenBank/DDBJ whole genome shotgun (WGS) entry which is preliminary data.</text>
</comment>
<sequence length="74" mass="8069">MNKFIPISEPNISQKEISYVQKAVKSGWVSSLGAYAEKFENDFAKYCGRKYGISVSNGTVALHLALVTLDIGKG</sequence>
<dbReference type="Pfam" id="PF01041">
    <property type="entry name" value="DegT_DnrJ_EryC1"/>
    <property type="match status" value="1"/>
</dbReference>
<dbReference type="SUPFAM" id="SSF53383">
    <property type="entry name" value="PLP-dependent transferases"/>
    <property type="match status" value="1"/>
</dbReference>
<evidence type="ECO:0000313" key="1">
    <source>
        <dbReference type="EMBL" id="PIS21474.1"/>
    </source>
</evidence>
<dbReference type="GO" id="GO:0030170">
    <property type="term" value="F:pyridoxal phosphate binding"/>
    <property type="evidence" value="ECO:0007669"/>
    <property type="project" value="TreeGrafter"/>
</dbReference>
<dbReference type="EMBL" id="PEYV01000042">
    <property type="protein sequence ID" value="PIS21474.1"/>
    <property type="molecule type" value="Genomic_DNA"/>
</dbReference>
<proteinExistence type="predicted"/>
<feature type="non-terminal residue" evidence="1">
    <location>
        <position position="74"/>
    </location>
</feature>
<dbReference type="InterPro" id="IPR015424">
    <property type="entry name" value="PyrdxlP-dep_Trfase"/>
</dbReference>
<organism evidence="1 2">
    <name type="scientific">candidate division WWE3 bacterium CG08_land_8_20_14_0_20_41_15</name>
    <dbReference type="NCBI Taxonomy" id="1975086"/>
    <lineage>
        <taxon>Bacteria</taxon>
        <taxon>Katanobacteria</taxon>
    </lineage>
</organism>
<dbReference type="GO" id="GO:0008483">
    <property type="term" value="F:transaminase activity"/>
    <property type="evidence" value="ECO:0007669"/>
    <property type="project" value="UniProtKB-KW"/>
</dbReference>
<dbReference type="InterPro" id="IPR015421">
    <property type="entry name" value="PyrdxlP-dep_Trfase_major"/>
</dbReference>
<accession>A0A2H0X987</accession>
<protein>
    <submittedName>
        <fullName evidence="1">Aminotransferase DegT</fullName>
    </submittedName>
</protein>